<keyword evidence="6" id="KW-0443">Lipid metabolism</keyword>
<name>A0ABN6SGV7_9BIFI</name>
<reference evidence="11 12" key="1">
    <citation type="journal article" date="2023" name="Microbiol. Spectr.">
        <title>Symbiosis of Carpenter Bees with Uncharacterized Lactic Acid Bacteria Showing NAD Auxotrophy.</title>
        <authorList>
            <person name="Kawasaki S."/>
            <person name="Ozawa K."/>
            <person name="Mori T."/>
            <person name="Yamamoto A."/>
            <person name="Ito M."/>
            <person name="Ohkuma M."/>
            <person name="Sakamoto M."/>
            <person name="Matsutani M."/>
        </authorList>
    </citation>
    <scope>NUCLEOTIDE SEQUENCE [LARGE SCALE GENOMIC DNA]</scope>
    <source>
        <strain evidence="11 12">Kim37-2</strain>
    </source>
</reference>
<evidence type="ECO:0000256" key="7">
    <source>
        <dbReference type="ARBA" id="ARBA00049556"/>
    </source>
</evidence>
<dbReference type="InterPro" id="IPR006176">
    <property type="entry name" value="3-OHacyl-CoA_DH_NAD-bd"/>
</dbReference>
<evidence type="ECO:0000256" key="4">
    <source>
        <dbReference type="ARBA" id="ARBA00023002"/>
    </source>
</evidence>
<proteinExistence type="predicted"/>
<feature type="coiled-coil region" evidence="8">
    <location>
        <begin position="33"/>
        <end position="60"/>
    </location>
</feature>
<feature type="domain" description="3-hydroxyacyl-CoA dehydrogenase C-terminal" evidence="9">
    <location>
        <begin position="189"/>
        <end position="284"/>
    </location>
</feature>
<dbReference type="NCBIfam" id="NF006143">
    <property type="entry name" value="PRK08293.1"/>
    <property type="match status" value="1"/>
</dbReference>
<accession>A0ABN6SGV7</accession>
<evidence type="ECO:0000313" key="11">
    <source>
        <dbReference type="EMBL" id="BDR53825.1"/>
    </source>
</evidence>
<dbReference type="InterPro" id="IPR052242">
    <property type="entry name" value="Mito_3-hydroxyacyl-CoA_DH"/>
</dbReference>
<dbReference type="EMBL" id="AP026798">
    <property type="protein sequence ID" value="BDR53825.1"/>
    <property type="molecule type" value="Genomic_DNA"/>
</dbReference>
<evidence type="ECO:0000259" key="9">
    <source>
        <dbReference type="Pfam" id="PF00725"/>
    </source>
</evidence>
<evidence type="ECO:0000256" key="2">
    <source>
        <dbReference type="ARBA" id="ARBA00005086"/>
    </source>
</evidence>
<feature type="domain" description="3-hydroxyacyl-CoA dehydrogenase NAD binding" evidence="10">
    <location>
        <begin position="6"/>
        <end position="184"/>
    </location>
</feature>
<evidence type="ECO:0000256" key="8">
    <source>
        <dbReference type="SAM" id="Coils"/>
    </source>
</evidence>
<dbReference type="SUPFAM" id="SSF48179">
    <property type="entry name" value="6-phosphogluconate dehydrogenase C-terminal domain-like"/>
    <property type="match status" value="1"/>
</dbReference>
<dbReference type="InterPro" id="IPR036291">
    <property type="entry name" value="NAD(P)-bd_dom_sf"/>
</dbReference>
<evidence type="ECO:0000259" key="10">
    <source>
        <dbReference type="Pfam" id="PF02737"/>
    </source>
</evidence>
<keyword evidence="12" id="KW-1185">Reference proteome</keyword>
<dbReference type="InterPro" id="IPR022694">
    <property type="entry name" value="3-OHacyl-CoA_DH"/>
</dbReference>
<comment type="catalytic activity">
    <reaction evidence="7">
        <text>a (3S)-3-hydroxyacyl-CoA + NAD(+) = a 3-oxoacyl-CoA + NADH + H(+)</text>
        <dbReference type="Rhea" id="RHEA:22432"/>
        <dbReference type="ChEBI" id="CHEBI:15378"/>
        <dbReference type="ChEBI" id="CHEBI:57318"/>
        <dbReference type="ChEBI" id="CHEBI:57540"/>
        <dbReference type="ChEBI" id="CHEBI:57945"/>
        <dbReference type="ChEBI" id="CHEBI:90726"/>
        <dbReference type="EC" id="1.1.1.35"/>
    </reaction>
</comment>
<sequence>MKSLATVTVAGGGVLGSQIAYQSAFKGKSVTIYDISNEALKQAKQRVNALRDSYKRDLQASDEQFDAGLERLSYTTDLASALADVDLVIEAIVENRSIKHDFYQNLAKLAPERTIFISNSSTYLPSDFMEDTGRPDRFLNLHFANQIWKMNTAEVMGSPKTSPKVYQQIVQFAREIGMVPIELKKEQPGYVLNTILIPWLNAAGYLWGEDIVDPQTVDKTWMIASGAPVGPFAIFDMIGLRTHYNIVKEQEGDNPKLQSFLRKMKERIEEHRVGIESGEGFYHYPNPEYADPDFLKS</sequence>
<dbReference type="SUPFAM" id="SSF51735">
    <property type="entry name" value="NAD(P)-binding Rossmann-fold domains"/>
    <property type="match status" value="1"/>
</dbReference>
<dbReference type="Gene3D" id="3.40.50.720">
    <property type="entry name" value="NAD(P)-binding Rossmann-like Domain"/>
    <property type="match status" value="1"/>
</dbReference>
<dbReference type="InterPro" id="IPR013328">
    <property type="entry name" value="6PGD_dom2"/>
</dbReference>
<evidence type="ECO:0000256" key="1">
    <source>
        <dbReference type="ARBA" id="ARBA00005005"/>
    </source>
</evidence>
<evidence type="ECO:0000256" key="5">
    <source>
        <dbReference type="ARBA" id="ARBA00023027"/>
    </source>
</evidence>
<dbReference type="PANTHER" id="PTHR43561">
    <property type="match status" value="1"/>
</dbReference>
<comment type="pathway">
    <text evidence="2">Lipid metabolism; butanoate metabolism.</text>
</comment>
<dbReference type="PIRSF" id="PIRSF000105">
    <property type="entry name" value="HCDH"/>
    <property type="match status" value="1"/>
</dbReference>
<keyword evidence="8" id="KW-0175">Coiled coil</keyword>
<dbReference type="Proteomes" id="UP001321766">
    <property type="component" value="Chromosome"/>
</dbReference>
<evidence type="ECO:0000256" key="6">
    <source>
        <dbReference type="ARBA" id="ARBA00023098"/>
    </source>
</evidence>
<keyword evidence="3" id="KW-0276">Fatty acid metabolism</keyword>
<keyword evidence="4" id="KW-0560">Oxidoreductase</keyword>
<dbReference type="Pfam" id="PF00725">
    <property type="entry name" value="3HCDH"/>
    <property type="match status" value="1"/>
</dbReference>
<dbReference type="InterPro" id="IPR008927">
    <property type="entry name" value="6-PGluconate_DH-like_C_sf"/>
</dbReference>
<dbReference type="Pfam" id="PF02737">
    <property type="entry name" value="3HCDH_N"/>
    <property type="match status" value="1"/>
</dbReference>
<dbReference type="InterPro" id="IPR006108">
    <property type="entry name" value="3HC_DH_C"/>
</dbReference>
<organism evidence="11 12">
    <name type="scientific">Bombiscardovia nodaiensis</name>
    <dbReference type="NCBI Taxonomy" id="2932181"/>
    <lineage>
        <taxon>Bacteria</taxon>
        <taxon>Bacillati</taxon>
        <taxon>Actinomycetota</taxon>
        <taxon>Actinomycetes</taxon>
        <taxon>Bifidobacteriales</taxon>
        <taxon>Bifidobacteriaceae</taxon>
        <taxon>Bombiscardovia</taxon>
    </lineage>
</organism>
<comment type="pathway">
    <text evidence="1">Lipid metabolism; fatty acid beta-oxidation.</text>
</comment>
<dbReference type="PANTHER" id="PTHR43561:SF3">
    <property type="entry name" value="HYDROXYACYL-COENZYME A DEHYDROGENASE, MITOCHONDRIAL"/>
    <property type="match status" value="1"/>
</dbReference>
<protein>
    <submittedName>
        <fullName evidence="11">3-hydroxybutyryl-CoA dehydrogenase</fullName>
    </submittedName>
</protein>
<evidence type="ECO:0000256" key="3">
    <source>
        <dbReference type="ARBA" id="ARBA00022832"/>
    </source>
</evidence>
<dbReference type="Gene3D" id="1.10.1040.10">
    <property type="entry name" value="N-(1-d-carboxylethyl)-l-norvaline Dehydrogenase, domain 2"/>
    <property type="match status" value="1"/>
</dbReference>
<gene>
    <name evidence="11" type="ORF">KIM372_17320</name>
</gene>
<keyword evidence="5" id="KW-0520">NAD</keyword>
<evidence type="ECO:0000313" key="12">
    <source>
        <dbReference type="Proteomes" id="UP001321766"/>
    </source>
</evidence>